<name>A0A6P4DV24_DRORH</name>
<organism evidence="3">
    <name type="scientific">Drosophila rhopaloa</name>
    <name type="common">Fruit fly</name>
    <dbReference type="NCBI Taxonomy" id="1041015"/>
    <lineage>
        <taxon>Eukaryota</taxon>
        <taxon>Metazoa</taxon>
        <taxon>Ecdysozoa</taxon>
        <taxon>Arthropoda</taxon>
        <taxon>Hexapoda</taxon>
        <taxon>Insecta</taxon>
        <taxon>Pterygota</taxon>
        <taxon>Neoptera</taxon>
        <taxon>Endopterygota</taxon>
        <taxon>Diptera</taxon>
        <taxon>Brachycera</taxon>
        <taxon>Muscomorpha</taxon>
        <taxon>Ephydroidea</taxon>
        <taxon>Drosophilidae</taxon>
        <taxon>Drosophila</taxon>
        <taxon>Sophophora</taxon>
    </lineage>
</organism>
<protein>
    <submittedName>
        <fullName evidence="3">Uncharacterized protein LOC108037394</fullName>
    </submittedName>
</protein>
<reference evidence="3" key="1">
    <citation type="submission" date="2025-08" db="UniProtKB">
        <authorList>
            <consortium name="RefSeq"/>
        </authorList>
    </citation>
    <scope>IDENTIFICATION</scope>
</reference>
<accession>A0A6P4DV24</accession>
<feature type="chain" id="PRO_5028432093" evidence="2">
    <location>
        <begin position="23"/>
        <end position="246"/>
    </location>
</feature>
<dbReference type="OrthoDB" id="7864247at2759"/>
<feature type="signal peptide" evidence="2">
    <location>
        <begin position="1"/>
        <end position="22"/>
    </location>
</feature>
<feature type="compositionally biased region" description="Pro residues" evidence="1">
    <location>
        <begin position="33"/>
        <end position="59"/>
    </location>
</feature>
<feature type="region of interest" description="Disordered" evidence="1">
    <location>
        <begin position="173"/>
        <end position="200"/>
    </location>
</feature>
<dbReference type="GeneID" id="108037394"/>
<proteinExistence type="predicted"/>
<feature type="region of interest" description="Disordered" evidence="1">
    <location>
        <begin position="24"/>
        <end position="78"/>
    </location>
</feature>
<dbReference type="RefSeq" id="XP_016969440.2">
    <property type="nucleotide sequence ID" value="XM_017113951.2"/>
</dbReference>
<keyword evidence="2" id="KW-0732">Signal</keyword>
<evidence type="ECO:0000313" key="3">
    <source>
        <dbReference type="RefSeq" id="XP_016969440.1"/>
    </source>
</evidence>
<feature type="compositionally biased region" description="Basic and acidic residues" evidence="1">
    <location>
        <begin position="62"/>
        <end position="71"/>
    </location>
</feature>
<evidence type="ECO:0000256" key="2">
    <source>
        <dbReference type="SAM" id="SignalP"/>
    </source>
</evidence>
<gene>
    <name evidence="3" type="primary">LOC108037394</name>
</gene>
<dbReference type="RefSeq" id="XP_016969440.1">
    <property type="nucleotide sequence ID" value="XM_017113951.1"/>
</dbReference>
<feature type="compositionally biased region" description="Basic and acidic residues" evidence="1">
    <location>
        <begin position="173"/>
        <end position="182"/>
    </location>
</feature>
<evidence type="ECO:0000256" key="1">
    <source>
        <dbReference type="SAM" id="MobiDB-lite"/>
    </source>
</evidence>
<dbReference type="AlphaFoldDB" id="A0A6P4DV24"/>
<sequence length="246" mass="27788">MKKKRVLVVLSIMLSFIGPTLQDEEKVATPAQPEQPAPAAPPAPPVPPVPPVPPAPPVPSAKAEESSKISKQESSNSFKCKSTEILSENGCVDREYFLNRIIMRSWKDVGFGEAKEKAGLVDQMHCNDDEVRTPFGCSNPLYPPHRESNRVKVHHSRLNHNKVRHDSIHFKVSHQGDEEQKPIKKARNLGPPITGADRPRSYVFLPGRALRTRRNCRPNEVLGRRSRCIKKRTHKRLVNNNNERQM</sequence>